<feature type="domain" description="Cytochrome c" evidence="6">
    <location>
        <begin position="125"/>
        <end position="208"/>
    </location>
</feature>
<dbReference type="InterPro" id="IPR024167">
    <property type="entry name" value="Cytochrome_c4-like"/>
</dbReference>
<evidence type="ECO:0000256" key="3">
    <source>
        <dbReference type="ARBA" id="ARBA00023004"/>
    </source>
</evidence>
<keyword evidence="5" id="KW-0732">Signal</keyword>
<proteinExistence type="predicted"/>
<feature type="chain" id="PRO_5046677172" evidence="5">
    <location>
        <begin position="24"/>
        <end position="231"/>
    </location>
</feature>
<dbReference type="PANTHER" id="PTHR33751">
    <property type="entry name" value="CBB3-TYPE CYTOCHROME C OXIDASE SUBUNIT FIXP"/>
    <property type="match status" value="1"/>
</dbReference>
<dbReference type="RefSeq" id="WP_394399124.1">
    <property type="nucleotide sequence ID" value="NZ_JBIGHW010000008.1"/>
</dbReference>
<dbReference type="InterPro" id="IPR009056">
    <property type="entry name" value="Cyt_c-like_dom"/>
</dbReference>
<keyword evidence="3 4" id="KW-0408">Iron</keyword>
<evidence type="ECO:0000256" key="4">
    <source>
        <dbReference type="PROSITE-ProRule" id="PRU00433"/>
    </source>
</evidence>
<dbReference type="Proteomes" id="UP001606301">
    <property type="component" value="Unassembled WGS sequence"/>
</dbReference>
<dbReference type="PIRSF" id="PIRSF000005">
    <property type="entry name" value="Cytochrome_c4"/>
    <property type="match status" value="1"/>
</dbReference>
<reference evidence="7 8" key="1">
    <citation type="submission" date="2024-08" db="EMBL/GenBank/DDBJ databases">
        <authorList>
            <person name="Lu H."/>
        </authorList>
    </citation>
    <scope>NUCLEOTIDE SEQUENCE [LARGE SCALE GENOMIC DNA]</scope>
    <source>
        <strain evidence="7 8">LKC17W</strain>
    </source>
</reference>
<dbReference type="InterPro" id="IPR050597">
    <property type="entry name" value="Cytochrome_c_Oxidase_Subunit"/>
</dbReference>
<organism evidence="7 8">
    <name type="scientific">Pelomonas margarita</name>
    <dbReference type="NCBI Taxonomy" id="3299031"/>
    <lineage>
        <taxon>Bacteria</taxon>
        <taxon>Pseudomonadati</taxon>
        <taxon>Pseudomonadota</taxon>
        <taxon>Betaproteobacteria</taxon>
        <taxon>Burkholderiales</taxon>
        <taxon>Sphaerotilaceae</taxon>
        <taxon>Roseateles</taxon>
    </lineage>
</organism>
<dbReference type="EMBL" id="JBIGHW010000008">
    <property type="protein sequence ID" value="MFG6442165.1"/>
    <property type="molecule type" value="Genomic_DNA"/>
</dbReference>
<sequence length="231" mass="24570">MPEHLLHTLAATLLALLCATGAAGPVPDTLAQRAQACTVCHGKQGRAAPDGYYPRLAGKPAGYLYNQLLNFRDGRRDYGLMSELIAPLSDAYLRELADHFAALDLPYPAPQPPTLPPTELARAEVLIRQGDPARRLPACTSCHGERLTGVQPAVPGLLGLSRDYLNGQLGAWRSEQRRAQAPDCMAHISKTLSTTEINAITQYLAGRAVPADAHPAAALPAPASLRCAGMP</sequence>
<evidence type="ECO:0000256" key="1">
    <source>
        <dbReference type="ARBA" id="ARBA00022617"/>
    </source>
</evidence>
<evidence type="ECO:0000313" key="8">
    <source>
        <dbReference type="Proteomes" id="UP001606301"/>
    </source>
</evidence>
<name>A0ABW7FLF8_9BURK</name>
<dbReference type="PANTHER" id="PTHR33751:SF11">
    <property type="entry name" value="BLL4483 PROTEIN"/>
    <property type="match status" value="1"/>
</dbReference>
<evidence type="ECO:0000256" key="5">
    <source>
        <dbReference type="SAM" id="SignalP"/>
    </source>
</evidence>
<feature type="signal peptide" evidence="5">
    <location>
        <begin position="1"/>
        <end position="23"/>
    </location>
</feature>
<keyword evidence="2 4" id="KW-0479">Metal-binding</keyword>
<protein>
    <submittedName>
        <fullName evidence="7">C-type cytochrome</fullName>
    </submittedName>
</protein>
<dbReference type="InterPro" id="IPR036909">
    <property type="entry name" value="Cyt_c-like_dom_sf"/>
</dbReference>
<dbReference type="SUPFAM" id="SSF46626">
    <property type="entry name" value="Cytochrome c"/>
    <property type="match status" value="2"/>
</dbReference>
<dbReference type="PROSITE" id="PS51007">
    <property type="entry name" value="CYTC"/>
    <property type="match status" value="1"/>
</dbReference>
<evidence type="ECO:0000256" key="2">
    <source>
        <dbReference type="ARBA" id="ARBA00022723"/>
    </source>
</evidence>
<gene>
    <name evidence="7" type="ORF">ACG0Z3_15895</name>
</gene>
<dbReference type="Gene3D" id="1.10.760.10">
    <property type="entry name" value="Cytochrome c-like domain"/>
    <property type="match status" value="2"/>
</dbReference>
<evidence type="ECO:0000259" key="6">
    <source>
        <dbReference type="PROSITE" id="PS51007"/>
    </source>
</evidence>
<comment type="caution">
    <text evidence="7">The sequence shown here is derived from an EMBL/GenBank/DDBJ whole genome shotgun (WGS) entry which is preliminary data.</text>
</comment>
<keyword evidence="1 4" id="KW-0349">Heme</keyword>
<evidence type="ECO:0000313" key="7">
    <source>
        <dbReference type="EMBL" id="MFG6442165.1"/>
    </source>
</evidence>
<keyword evidence="8" id="KW-1185">Reference proteome</keyword>
<accession>A0ABW7FLF8</accession>